<keyword evidence="6 10" id="KW-0482">Metalloprotease</keyword>
<keyword evidence="15" id="KW-1185">Reference proteome</keyword>
<dbReference type="VEuPathDB" id="MicrosporidiaDB:H312_00581"/>
<proteinExistence type="inferred from homology"/>
<evidence type="ECO:0000256" key="11">
    <source>
        <dbReference type="SAM" id="MobiDB-lite"/>
    </source>
</evidence>
<feature type="region of interest" description="Disordered" evidence="11">
    <location>
        <begin position="201"/>
        <end position="230"/>
    </location>
</feature>
<evidence type="ECO:0000256" key="2">
    <source>
        <dbReference type="ARBA" id="ARBA00022670"/>
    </source>
</evidence>
<dbReference type="InterPro" id="IPR034016">
    <property type="entry name" value="M1_APN-typ"/>
</dbReference>
<feature type="active site" description="Proton acceptor" evidence="7">
    <location>
        <position position="343"/>
    </location>
</feature>
<evidence type="ECO:0000313" key="14">
    <source>
        <dbReference type="EMBL" id="KCZ81938.1"/>
    </source>
</evidence>
<dbReference type="GO" id="GO:0070006">
    <property type="term" value="F:metalloaminopeptidase activity"/>
    <property type="evidence" value="ECO:0007669"/>
    <property type="project" value="TreeGrafter"/>
</dbReference>
<dbReference type="EMBL" id="KK365134">
    <property type="protein sequence ID" value="KCZ81938.1"/>
    <property type="molecule type" value="Genomic_DNA"/>
</dbReference>
<keyword evidence="10" id="KW-0031">Aminopeptidase</keyword>
<comment type="cofactor">
    <cofactor evidence="8 10">
        <name>Zn(2+)</name>
        <dbReference type="ChEBI" id="CHEBI:29105"/>
    </cofactor>
    <text evidence="8 10">Binds 1 zinc ion per subunit.</text>
</comment>
<evidence type="ECO:0000256" key="5">
    <source>
        <dbReference type="ARBA" id="ARBA00022833"/>
    </source>
</evidence>
<name>A0A059F3S8_9MICR</name>
<evidence type="ECO:0000313" key="15">
    <source>
        <dbReference type="Proteomes" id="UP000030655"/>
    </source>
</evidence>
<dbReference type="AlphaFoldDB" id="A0A059F3S8"/>
<dbReference type="InterPro" id="IPR014782">
    <property type="entry name" value="Peptidase_M1_dom"/>
</dbReference>
<feature type="binding site" evidence="8">
    <location>
        <position position="365"/>
    </location>
    <ligand>
        <name>Zn(2+)</name>
        <dbReference type="ChEBI" id="CHEBI:29105"/>
        <note>catalytic</note>
    </ligand>
</feature>
<feature type="domain" description="Aminopeptidase N-like N-terminal" evidence="13">
    <location>
        <begin position="38"/>
        <end position="164"/>
    </location>
</feature>
<evidence type="ECO:0000256" key="8">
    <source>
        <dbReference type="PIRSR" id="PIRSR634016-3"/>
    </source>
</evidence>
<dbReference type="CDD" id="cd09601">
    <property type="entry name" value="M1_APN-Q_like"/>
    <property type="match status" value="1"/>
</dbReference>
<dbReference type="Gene3D" id="2.60.40.1910">
    <property type="match status" value="1"/>
</dbReference>
<dbReference type="InterPro" id="IPR027268">
    <property type="entry name" value="Peptidase_M4/M1_CTD_sf"/>
</dbReference>
<dbReference type="InterPro" id="IPR045357">
    <property type="entry name" value="Aminopeptidase_N-like_N"/>
</dbReference>
<dbReference type="GO" id="GO:0006508">
    <property type="term" value="P:proteolysis"/>
    <property type="evidence" value="ECO:0007669"/>
    <property type="project" value="UniProtKB-KW"/>
</dbReference>
<dbReference type="STRING" id="1288291.A0A059F3S8"/>
<dbReference type="Pfam" id="PF01433">
    <property type="entry name" value="Peptidase_M1"/>
    <property type="match status" value="1"/>
</dbReference>
<dbReference type="PANTHER" id="PTHR11533:SF299">
    <property type="entry name" value="AMINOPEPTIDASE"/>
    <property type="match status" value="1"/>
</dbReference>
<evidence type="ECO:0000256" key="9">
    <source>
        <dbReference type="PIRSR" id="PIRSR634016-4"/>
    </source>
</evidence>
<keyword evidence="5 8" id="KW-0862">Zinc</keyword>
<dbReference type="EC" id="3.4.11.-" evidence="10"/>
<feature type="domain" description="Peptidase M1 membrane alanine aminopeptidase" evidence="12">
    <location>
        <begin position="272"/>
        <end position="473"/>
    </location>
</feature>
<sequence>MLFIPLAMSIKLYNIKLKVEPTKDTYLGTVTIIHNDDTLELNTEVEINKVIINDKEVKFDLNNKMLKINAKKQNVRIDFTGKIRNSLLGFYRSKDTLVTHFEPNDARKFFPCVDSPKVKAVYKMTVSVPSGHIVLFNTPVLKKETNGDFITYVFKYTPLMSTYLLAMSVGKYDAIEYTNNEYKHLTYEELCNEKVEDEEEDLESIINQSKESKQPEKNMEQKSANESKQCELPNEIDNFNDVLLNFSKKIEKKKTKLRIYTEIGLANQAKMALSLTHQFIDDLSKFFDYSFPLEKMDQLALKKFGMGAMENFGLITYRDSLLLFDKNSNPSYLAYIAETVAHELVHQWFGNLVTPSSWKDLWLNEGFATFLSNHLLSTKKYSYFLENEELPLEYDFMGDFVSHTEHGLFLDSLSSHSIITDSNANEIFDEISYQKSSAVIKMLFIDKLEKLKSYIKKYAYQSVSSDDILHHLSIDMIKEWLYEKHYPLLQVRVEGSQMHISQSVFTLLDNNDTTIWYIPFKIIYNGESKSFVLKEKEKVINLSEEFSYSPEKCKKIKNETDQSINPLQSTNQNESVFLIQNEFFRVYYSDLSVYKIINIHTVNDLYSLFLKGLINLSDYLKIIDSSEYLTYFTFESVTSQLFSLIKKINLDRKYLIRILHQTTPLNTVLDKKREALRLKYLLLLGENPFIPDDPFFKVSKYIQSVKNNNHSGVFDIYLNTKTPDERSAALFAIFSSTDLSVLKNYFDKFMNYEIDIGSSIYIFNGMSCNLSIREELIDLVLATDLNKLFNDDKTLLGDCLETIFTNVPDKYVERVQEYIKIDDIEKKRIIINDMIKVDKRIRERIIK</sequence>
<evidence type="ECO:0000256" key="3">
    <source>
        <dbReference type="ARBA" id="ARBA00022723"/>
    </source>
</evidence>
<dbReference type="PANTHER" id="PTHR11533">
    <property type="entry name" value="PROTEASE M1 ZINC METALLOPROTEASE"/>
    <property type="match status" value="1"/>
</dbReference>
<evidence type="ECO:0000259" key="12">
    <source>
        <dbReference type="Pfam" id="PF01433"/>
    </source>
</evidence>
<dbReference type="GO" id="GO:0043171">
    <property type="term" value="P:peptide catabolic process"/>
    <property type="evidence" value="ECO:0007669"/>
    <property type="project" value="TreeGrafter"/>
</dbReference>
<dbReference type="PRINTS" id="PR00756">
    <property type="entry name" value="ALADIPTASE"/>
</dbReference>
<accession>A0A059F3S8</accession>
<dbReference type="Gene3D" id="2.60.40.1730">
    <property type="entry name" value="tricorn interacting facor f3 domain"/>
    <property type="match status" value="1"/>
</dbReference>
<dbReference type="InterPro" id="IPR001930">
    <property type="entry name" value="Peptidase_M1"/>
</dbReference>
<dbReference type="GO" id="GO:0008270">
    <property type="term" value="F:zinc ion binding"/>
    <property type="evidence" value="ECO:0007669"/>
    <property type="project" value="UniProtKB-UniRule"/>
</dbReference>
<dbReference type="GO" id="GO:0005615">
    <property type="term" value="C:extracellular space"/>
    <property type="evidence" value="ECO:0007669"/>
    <property type="project" value="TreeGrafter"/>
</dbReference>
<evidence type="ECO:0000256" key="10">
    <source>
        <dbReference type="RuleBase" id="RU364040"/>
    </source>
</evidence>
<dbReference type="Gene3D" id="1.10.390.10">
    <property type="entry name" value="Neutral Protease Domain 2"/>
    <property type="match status" value="1"/>
</dbReference>
<evidence type="ECO:0000256" key="7">
    <source>
        <dbReference type="PIRSR" id="PIRSR634016-1"/>
    </source>
</evidence>
<feature type="site" description="Transition state stabilizer" evidence="9">
    <location>
        <position position="433"/>
    </location>
</feature>
<dbReference type="SUPFAM" id="SSF63737">
    <property type="entry name" value="Leukotriene A4 hydrolase N-terminal domain"/>
    <property type="match status" value="1"/>
</dbReference>
<dbReference type="SUPFAM" id="SSF55486">
    <property type="entry name" value="Metalloproteases ('zincins'), catalytic domain"/>
    <property type="match status" value="1"/>
</dbReference>
<gene>
    <name evidence="14" type="ORF">H312_00581</name>
</gene>
<dbReference type="GO" id="GO:0005737">
    <property type="term" value="C:cytoplasm"/>
    <property type="evidence" value="ECO:0007669"/>
    <property type="project" value="TreeGrafter"/>
</dbReference>
<dbReference type="OrthoDB" id="10031169at2759"/>
<keyword evidence="3 8" id="KW-0479">Metal-binding</keyword>
<keyword evidence="4 10" id="KW-0378">Hydrolase</keyword>
<dbReference type="GO" id="GO:0042277">
    <property type="term" value="F:peptide binding"/>
    <property type="evidence" value="ECO:0007669"/>
    <property type="project" value="TreeGrafter"/>
</dbReference>
<reference evidence="15" key="1">
    <citation type="submission" date="2013-02" db="EMBL/GenBank/DDBJ databases">
        <authorList>
            <consortium name="The Broad Institute Genome Sequencing Platform"/>
            <person name="Cuomo C."/>
            <person name="Becnel J."/>
            <person name="Sanscrainte N."/>
            <person name="Walker B."/>
            <person name="Young S.K."/>
            <person name="Zeng Q."/>
            <person name="Gargeya S."/>
            <person name="Fitzgerald M."/>
            <person name="Haas B."/>
            <person name="Abouelleil A."/>
            <person name="Alvarado L."/>
            <person name="Arachchi H.M."/>
            <person name="Berlin A.M."/>
            <person name="Chapman S.B."/>
            <person name="Dewar J."/>
            <person name="Goldberg J."/>
            <person name="Griggs A."/>
            <person name="Gujja S."/>
            <person name="Hansen M."/>
            <person name="Howarth C."/>
            <person name="Imamovic A."/>
            <person name="Larimer J."/>
            <person name="McCowan C."/>
            <person name="Murphy C."/>
            <person name="Neiman D."/>
            <person name="Pearson M."/>
            <person name="Priest M."/>
            <person name="Roberts A."/>
            <person name="Saif S."/>
            <person name="Shea T."/>
            <person name="Sisk P."/>
            <person name="Sykes S."/>
            <person name="Wortman J."/>
            <person name="Nusbaum C."/>
            <person name="Birren B."/>
        </authorList>
    </citation>
    <scope>NUCLEOTIDE SEQUENCE [LARGE SCALE GENOMIC DNA]</scope>
    <source>
        <strain evidence="15">PRA339</strain>
    </source>
</reference>
<keyword evidence="2 10" id="KW-0645">Protease</keyword>
<evidence type="ECO:0000259" key="13">
    <source>
        <dbReference type="Pfam" id="PF17900"/>
    </source>
</evidence>
<protein>
    <recommendedName>
        <fullName evidence="10">Aminopeptidase</fullName>
        <ecNumber evidence="10">3.4.11.-</ecNumber>
    </recommendedName>
</protein>
<evidence type="ECO:0000256" key="6">
    <source>
        <dbReference type="ARBA" id="ARBA00023049"/>
    </source>
</evidence>
<dbReference type="Gene3D" id="1.25.50.20">
    <property type="match status" value="1"/>
</dbReference>
<feature type="compositionally biased region" description="Basic and acidic residues" evidence="11">
    <location>
        <begin position="210"/>
        <end position="229"/>
    </location>
</feature>
<dbReference type="Proteomes" id="UP000030655">
    <property type="component" value="Unassembled WGS sequence"/>
</dbReference>
<evidence type="ECO:0000256" key="4">
    <source>
        <dbReference type="ARBA" id="ARBA00022801"/>
    </source>
</evidence>
<comment type="similarity">
    <text evidence="1 10">Belongs to the peptidase M1 family.</text>
</comment>
<reference evidence="14 15" key="2">
    <citation type="submission" date="2014-03" db="EMBL/GenBank/DDBJ databases">
        <title>The Genome Sequence of Anncaliia algerae insect isolate PRA339.</title>
        <authorList>
            <consortium name="The Broad Institute Genome Sequencing Platform"/>
            <consortium name="The Broad Institute Genome Sequencing Center for Infectious Disease"/>
            <person name="Cuomo C."/>
            <person name="Becnel J."/>
            <person name="Sanscrainte N."/>
            <person name="Walker B."/>
            <person name="Young S.K."/>
            <person name="Zeng Q."/>
            <person name="Gargeya S."/>
            <person name="Fitzgerald M."/>
            <person name="Haas B."/>
            <person name="Abouelleil A."/>
            <person name="Alvarado L."/>
            <person name="Arachchi H.M."/>
            <person name="Berlin A.M."/>
            <person name="Chapman S.B."/>
            <person name="Dewar J."/>
            <person name="Goldberg J."/>
            <person name="Griggs A."/>
            <person name="Gujja S."/>
            <person name="Hansen M."/>
            <person name="Howarth C."/>
            <person name="Imamovic A."/>
            <person name="Larimer J."/>
            <person name="McCowan C."/>
            <person name="Murphy C."/>
            <person name="Neiman D."/>
            <person name="Pearson M."/>
            <person name="Priest M."/>
            <person name="Roberts A."/>
            <person name="Saif S."/>
            <person name="Shea T."/>
            <person name="Sisk P."/>
            <person name="Sykes S."/>
            <person name="Wortman J."/>
            <person name="Nusbaum C."/>
            <person name="Birren B."/>
        </authorList>
    </citation>
    <scope>NUCLEOTIDE SEQUENCE [LARGE SCALE GENOMIC DNA]</scope>
    <source>
        <strain evidence="14 15">PRA339</strain>
    </source>
</reference>
<dbReference type="HOGENOM" id="CLU_336474_0_0_1"/>
<dbReference type="GO" id="GO:0016020">
    <property type="term" value="C:membrane"/>
    <property type="evidence" value="ECO:0007669"/>
    <property type="project" value="TreeGrafter"/>
</dbReference>
<dbReference type="InterPro" id="IPR050344">
    <property type="entry name" value="Peptidase_M1_aminopeptidases"/>
</dbReference>
<evidence type="ECO:0000256" key="1">
    <source>
        <dbReference type="ARBA" id="ARBA00010136"/>
    </source>
</evidence>
<feature type="binding site" evidence="8">
    <location>
        <position position="346"/>
    </location>
    <ligand>
        <name>Zn(2+)</name>
        <dbReference type="ChEBI" id="CHEBI:29105"/>
        <note>catalytic</note>
    </ligand>
</feature>
<organism evidence="14 15">
    <name type="scientific">Anncaliia algerae PRA339</name>
    <dbReference type="NCBI Taxonomy" id="1288291"/>
    <lineage>
        <taxon>Eukaryota</taxon>
        <taxon>Fungi</taxon>
        <taxon>Fungi incertae sedis</taxon>
        <taxon>Microsporidia</taxon>
        <taxon>Tubulinosematoidea</taxon>
        <taxon>Tubulinosematidae</taxon>
        <taxon>Anncaliia</taxon>
    </lineage>
</organism>
<dbReference type="InterPro" id="IPR042097">
    <property type="entry name" value="Aminopeptidase_N-like_N_sf"/>
</dbReference>
<feature type="binding site" evidence="8">
    <location>
        <position position="342"/>
    </location>
    <ligand>
        <name>Zn(2+)</name>
        <dbReference type="ChEBI" id="CHEBI:29105"/>
        <note>catalytic</note>
    </ligand>
</feature>
<dbReference type="Pfam" id="PF17900">
    <property type="entry name" value="Peptidase_M1_N"/>
    <property type="match status" value="1"/>
</dbReference>